<dbReference type="PANTHER" id="PTHR45766">
    <property type="entry name" value="DNA ANNEALING HELICASE AND ENDONUCLEASE ZRANB3 FAMILY MEMBER"/>
    <property type="match status" value="1"/>
</dbReference>
<organism evidence="13 14">
    <name type="scientific">Actinia tenebrosa</name>
    <name type="common">Australian red waratah sea anemone</name>
    <dbReference type="NCBI Taxonomy" id="6105"/>
    <lineage>
        <taxon>Eukaryota</taxon>
        <taxon>Metazoa</taxon>
        <taxon>Cnidaria</taxon>
        <taxon>Anthozoa</taxon>
        <taxon>Hexacorallia</taxon>
        <taxon>Actiniaria</taxon>
        <taxon>Actiniidae</taxon>
        <taxon>Actinia</taxon>
    </lineage>
</organism>
<feature type="region of interest" description="Disordered" evidence="9">
    <location>
        <begin position="897"/>
        <end position="950"/>
    </location>
</feature>
<dbReference type="GO" id="GO:0031297">
    <property type="term" value="P:replication fork processing"/>
    <property type="evidence" value="ECO:0007669"/>
    <property type="project" value="TreeGrafter"/>
</dbReference>
<dbReference type="GO" id="GO:0003676">
    <property type="term" value="F:nucleic acid binding"/>
    <property type="evidence" value="ECO:0007669"/>
    <property type="project" value="InterPro"/>
</dbReference>
<dbReference type="GO" id="GO:0006281">
    <property type="term" value="P:DNA repair"/>
    <property type="evidence" value="ECO:0007669"/>
    <property type="project" value="TreeGrafter"/>
</dbReference>
<dbReference type="InterPro" id="IPR002711">
    <property type="entry name" value="HNH"/>
</dbReference>
<dbReference type="GeneID" id="116301895"/>
<feature type="compositionally biased region" description="Polar residues" evidence="9">
    <location>
        <begin position="580"/>
        <end position="599"/>
    </location>
</feature>
<dbReference type="GO" id="GO:0005524">
    <property type="term" value="F:ATP binding"/>
    <property type="evidence" value="ECO:0007669"/>
    <property type="project" value="UniProtKB-KW"/>
</dbReference>
<dbReference type="InterPro" id="IPR003615">
    <property type="entry name" value="HNH_nuc"/>
</dbReference>
<dbReference type="Pfam" id="PF01844">
    <property type="entry name" value="HNH"/>
    <property type="match status" value="1"/>
</dbReference>
<protein>
    <submittedName>
        <fullName evidence="14">DNA annealing helicase and endonuclease ZRANB3-like</fullName>
    </submittedName>
</protein>
<evidence type="ECO:0000256" key="3">
    <source>
        <dbReference type="ARBA" id="ARBA00022771"/>
    </source>
</evidence>
<dbReference type="Pfam" id="PF00271">
    <property type="entry name" value="Helicase_C"/>
    <property type="match status" value="1"/>
</dbReference>
<dbReference type="SMART" id="SM00487">
    <property type="entry name" value="DEXDc"/>
    <property type="match status" value="1"/>
</dbReference>
<dbReference type="PANTHER" id="PTHR45766:SF3">
    <property type="entry name" value="DNA ANNEALING HELICASE AND ENDONUCLEASE ZRANB3"/>
    <property type="match status" value="1"/>
</dbReference>
<dbReference type="CDD" id="cd00085">
    <property type="entry name" value="HNHc"/>
    <property type="match status" value="1"/>
</dbReference>
<feature type="compositionally biased region" description="Polar residues" evidence="9">
    <location>
        <begin position="1421"/>
        <end position="1440"/>
    </location>
</feature>
<dbReference type="GO" id="GO:0008270">
    <property type="term" value="F:zinc ion binding"/>
    <property type="evidence" value="ECO:0007669"/>
    <property type="project" value="UniProtKB-KW"/>
</dbReference>
<dbReference type="Gene3D" id="3.40.50.300">
    <property type="entry name" value="P-loop containing nucleotide triphosphate hydrolases"/>
    <property type="match status" value="1"/>
</dbReference>
<keyword evidence="1" id="KW-0479">Metal-binding</keyword>
<sequence length="1906" mass="215953">MADQLSQLQNLDFLPENLNVALLDFQRHGVRFGINNKGRCLIGDEMGLGKTLQAISIAYFYKDEWPLLIVVPSSMKYPWIEEIEKWITDLEPGDINLIRSGTDISNIPTSKISILGYGLCGDRRSSKLLVNAMKKQQFKVIILDESHYLKNRNAGRTKLLHPIAKSAKRVILLTGTPSLARPEELYIQLDIVRPGVFGTFSAFANRYCEAHYEDVGKFRKWNTRGARRLDELHYRLRNGMMIRRLKKNELFQFKAEFKKHHRTIEDKQASPKKKSEAFFELNRLSTVLYHYTGIAKAGSIQHYITDLLDGMENKFIVFCRHKQVIMAVIQLLSKKHVKYIHIDGSVPSSVRGTLVTQFQNDPLIRVAVLAIEAASFGLTLTAADHVVFAELHYTPGVMMQAEDRAHRIGQVNAVNVHYLVGKGTLDEVLWGMLRKKIYVTSSALDGKLDELHADEGDEEISKQLSACAAWLREESVDNDEDLQGYLFSQKPKKSRNKIEGHKDVRTYFTPPISTSKPSEISLLDSDEDMVDVPSSLPCTKKESVDNTTMSIDDSSEDGNDEYDEDELASMLVEENDSPNESETSSSKTAKAEKNLSSCDKNSKKGKIMEKITQVARVKNSIKDVNAHLYDYSEVVDSEEIFQSYIGDNDDNDDDDTDEGDDDDDDDLKAQNQSCQLSLSSSSSNLNSSSSPENSENDKKPSTSLKDRTNIDRSITTNRPDPEDKEFETTKDESLERSRKRNPFSLRNKGMSDKIFSSKLLESDSDDDDFVDPTPKSSQERKYEPVPNTCTQRDKEPVLSNSSTKSFVNAKQTLPLKKKKKKSKTRARTSDAAPWSCGACTFINDPQMIECSMCFTSKQPKKLVVNSEESIKTSADFNENDQKLFATKIEDKTSDYFSGNSTNTGTPEDTEASTNSVLCKDESSSMDLYQPSSKLEREEDERNDFKTKSSSVFKNNSPTNLCDDEDLDDFSGSFLQWSCSACTLLNDAMLNECSVCMTPRRRSQRKTKSRWSTWSCEKRRLERYEKSYKKQSNTQKAKEDHDSKMGISTAEEEHSEIGTCIDGKLTDRQEAAPPSKSTTKSRQRTRTRKKLNMGDQVERTLLVDEKSMSVDKGQICATADKVEGMGEEKCRQNDAEEGEQVCDRTIKSGEGHEETEENPFLLEFSDSDDTEDDRGSHVKESLCGTRTVHVGREGNNMFNGTQEQTMRGEEIIDTSDEKDGTSCDHGLGSKSVKLAEQQGREDNEDIHDGKESSSCENDLLKPHEDSQLIIAEQQKTRESIEDDEDIHDGKEWLSCENEPTEPHEDSKLTIAEQQKTRGEKTIEEDEDVHDGKERSSCENEPTEPHEDSKLTIAKQQKARGEKSIEDDEDIHDGKEWSSCENKPSEPREDYKLTKIAEQQTPRVDKNIDDDDKVIPTERKSISPCNNGQLTNSPGQDNSKNTADQKESEKEVVSKEQDNMTEQQRQEREGVNVERKNSKNTADKKESEKVVASKEEDNMIEQQSGDTEDDSLSNTKKPDEEESLQELQEAAKEIFGGDDDFDDLSMENDFVNDVVVRKPKDPPEPITLQFSLSLYTDRVYLYDENDHFLQSSFTMSDVKNNNKDDLPHILQHEYNYKQAKRIIQEWDRLGVQQKRTLSKSKLLFMNPFEAYRMARALRSEESSTNVRHPSKELRLQKVINAALEVGGQVKLVTRTPATKKRKRAPTENEGSTSNVRNPDEGTTSTSSKEFSCAQAFGPDGVPLCLYCKKPVDYGTLGNDWDSRFCSHDCKENYQIRISGTAVRRTLFEAEQGVCQLCHFNAHVCFQGVKSLPKKDRRAFLEKSVYSDLPPQLLNRMIVDPKEGMFWEADHIVAVVEGGGECGMENFRTLCVPCHKKVTRKLLQRLRTKRQRLDVTGSQTISTFLKSKS</sequence>
<evidence type="ECO:0000259" key="12">
    <source>
        <dbReference type="PROSITE" id="PS51194"/>
    </source>
</evidence>
<dbReference type="CDD" id="cd18793">
    <property type="entry name" value="SF2_C_SNF"/>
    <property type="match status" value="1"/>
</dbReference>
<keyword evidence="6" id="KW-0862">Zinc</keyword>
<dbReference type="InterPro" id="IPR049730">
    <property type="entry name" value="SNF2/RAD54-like_C"/>
</dbReference>
<keyword evidence="7" id="KW-0067">ATP-binding</keyword>
<dbReference type="GO" id="GO:0016787">
    <property type="term" value="F:hydrolase activity"/>
    <property type="evidence" value="ECO:0007669"/>
    <property type="project" value="UniProtKB-KW"/>
</dbReference>
<dbReference type="GO" id="GO:0004386">
    <property type="term" value="F:helicase activity"/>
    <property type="evidence" value="ECO:0007669"/>
    <property type="project" value="UniProtKB-KW"/>
</dbReference>
<dbReference type="InterPro" id="IPR038718">
    <property type="entry name" value="SNF2-like_sf"/>
</dbReference>
<dbReference type="GO" id="GO:0043596">
    <property type="term" value="C:nuclear replication fork"/>
    <property type="evidence" value="ECO:0007669"/>
    <property type="project" value="TreeGrafter"/>
</dbReference>
<accession>A0A6P8IJK4</accession>
<dbReference type="PROSITE" id="PS51192">
    <property type="entry name" value="HELICASE_ATP_BIND_1"/>
    <property type="match status" value="1"/>
</dbReference>
<feature type="compositionally biased region" description="Polar residues" evidence="9">
    <location>
        <begin position="897"/>
        <end position="916"/>
    </location>
</feature>
<keyword evidence="2" id="KW-0547">Nucleotide-binding</keyword>
<dbReference type="InterPro" id="IPR014001">
    <property type="entry name" value="Helicase_ATP-bd"/>
</dbReference>
<evidence type="ECO:0000256" key="6">
    <source>
        <dbReference type="ARBA" id="ARBA00022833"/>
    </source>
</evidence>
<proteinExistence type="predicted"/>
<feature type="region of interest" description="Disordered" evidence="9">
    <location>
        <begin position="1691"/>
        <end position="1724"/>
    </location>
</feature>
<keyword evidence="13" id="KW-1185">Reference proteome</keyword>
<feature type="compositionally biased region" description="Basic and acidic residues" evidence="9">
    <location>
        <begin position="1401"/>
        <end position="1419"/>
    </location>
</feature>
<dbReference type="PROSITE" id="PS50199">
    <property type="entry name" value="ZF_RANBP2_2"/>
    <property type="match status" value="2"/>
</dbReference>
<feature type="compositionally biased region" description="Basic and acidic residues" evidence="9">
    <location>
        <begin position="1441"/>
        <end position="1495"/>
    </location>
</feature>
<dbReference type="Gene3D" id="3.40.50.10810">
    <property type="entry name" value="Tandem AAA-ATPase domain"/>
    <property type="match status" value="1"/>
</dbReference>
<feature type="region of interest" description="Disordered" evidence="9">
    <location>
        <begin position="640"/>
        <end position="827"/>
    </location>
</feature>
<feature type="compositionally biased region" description="Low complexity" evidence="9">
    <location>
        <begin position="670"/>
        <end position="690"/>
    </location>
</feature>
<feature type="domain" description="Helicase C-terminal" evidence="12">
    <location>
        <begin position="303"/>
        <end position="459"/>
    </location>
</feature>
<evidence type="ECO:0000313" key="13">
    <source>
        <dbReference type="Proteomes" id="UP000515163"/>
    </source>
</evidence>
<feature type="compositionally biased region" description="Acidic residues" evidence="9">
    <location>
        <begin position="553"/>
        <end position="579"/>
    </location>
</feature>
<feature type="domain" description="RanBP2-type" evidence="10">
    <location>
        <begin position="969"/>
        <end position="1001"/>
    </location>
</feature>
<reference evidence="14" key="1">
    <citation type="submission" date="2025-08" db="UniProtKB">
        <authorList>
            <consortium name="RefSeq"/>
        </authorList>
    </citation>
    <scope>IDENTIFICATION</scope>
    <source>
        <tissue evidence="14">Tentacle</tissue>
    </source>
</reference>
<dbReference type="SMART" id="SM00547">
    <property type="entry name" value="ZnF_RBZ"/>
    <property type="match status" value="2"/>
</dbReference>
<dbReference type="Pfam" id="PF00641">
    <property type="entry name" value="Zn_ribbon_RanBP"/>
    <property type="match status" value="1"/>
</dbReference>
<feature type="domain" description="RanBP2-type" evidence="10">
    <location>
        <begin position="830"/>
        <end position="859"/>
    </location>
</feature>
<dbReference type="Gene3D" id="2.30.30.380">
    <property type="entry name" value="Zn-finger domain of Sec23/24"/>
    <property type="match status" value="1"/>
</dbReference>
<evidence type="ECO:0000256" key="7">
    <source>
        <dbReference type="ARBA" id="ARBA00022840"/>
    </source>
</evidence>
<dbReference type="InterPro" id="IPR001650">
    <property type="entry name" value="Helicase_C-like"/>
</dbReference>
<gene>
    <name evidence="14" type="primary">LOC116301895</name>
</gene>
<evidence type="ECO:0000259" key="11">
    <source>
        <dbReference type="PROSITE" id="PS51192"/>
    </source>
</evidence>
<feature type="compositionally biased region" description="Basic and acidic residues" evidence="9">
    <location>
        <begin position="1205"/>
        <end position="1221"/>
    </location>
</feature>
<dbReference type="CDD" id="cd18010">
    <property type="entry name" value="DEXHc_HARP_SMARCAL1"/>
    <property type="match status" value="1"/>
</dbReference>
<dbReference type="Pfam" id="PF00176">
    <property type="entry name" value="SNF2-rel_dom"/>
    <property type="match status" value="1"/>
</dbReference>
<dbReference type="InterPro" id="IPR001876">
    <property type="entry name" value="Znf_RanBP2"/>
</dbReference>
<dbReference type="SUPFAM" id="SSF52540">
    <property type="entry name" value="P-loop containing nucleoside triphosphate hydrolases"/>
    <property type="match status" value="2"/>
</dbReference>
<evidence type="ECO:0000259" key="10">
    <source>
        <dbReference type="PROSITE" id="PS50199"/>
    </source>
</evidence>
<feature type="compositionally biased region" description="Basic and acidic residues" evidence="9">
    <location>
        <begin position="1237"/>
        <end position="1265"/>
    </location>
</feature>
<keyword evidence="3 8" id="KW-0863">Zinc-finger</keyword>
<dbReference type="KEGG" id="aten:116301895"/>
<feature type="region of interest" description="Disordered" evidence="9">
    <location>
        <begin position="507"/>
        <end position="606"/>
    </location>
</feature>
<feature type="compositionally biased region" description="Polar residues" evidence="9">
    <location>
        <begin position="798"/>
        <end position="811"/>
    </location>
</feature>
<dbReference type="Gene3D" id="4.10.1060.10">
    <property type="entry name" value="Zinc finger, RanBP2-type"/>
    <property type="match status" value="1"/>
</dbReference>
<evidence type="ECO:0000256" key="9">
    <source>
        <dbReference type="SAM" id="MobiDB-lite"/>
    </source>
</evidence>
<feature type="compositionally biased region" description="Basic and acidic residues" evidence="9">
    <location>
        <begin position="726"/>
        <end position="736"/>
    </location>
</feature>
<evidence type="ECO:0000313" key="14">
    <source>
        <dbReference type="RefSeq" id="XP_031566922.1"/>
    </source>
</evidence>
<feature type="compositionally biased region" description="Polar residues" evidence="9">
    <location>
        <begin position="1195"/>
        <end position="1204"/>
    </location>
</feature>
<feature type="region of interest" description="Disordered" evidence="9">
    <location>
        <begin position="1147"/>
        <end position="1520"/>
    </location>
</feature>
<feature type="domain" description="Helicase ATP-binding" evidence="11">
    <location>
        <begin position="31"/>
        <end position="195"/>
    </location>
</feature>
<dbReference type="InterPro" id="IPR000330">
    <property type="entry name" value="SNF2_N"/>
</dbReference>
<feature type="compositionally biased region" description="Acidic residues" evidence="9">
    <location>
        <begin position="647"/>
        <end position="666"/>
    </location>
</feature>
<name>A0A6P8IJK4_ACTTE</name>
<dbReference type="OrthoDB" id="2801544at2759"/>
<feature type="compositionally biased region" description="Basic and acidic residues" evidence="9">
    <location>
        <begin position="1328"/>
        <end position="1348"/>
    </location>
</feature>
<evidence type="ECO:0000256" key="4">
    <source>
        <dbReference type="ARBA" id="ARBA00022801"/>
    </source>
</evidence>
<dbReference type="Proteomes" id="UP000515163">
    <property type="component" value="Unplaced"/>
</dbReference>
<feature type="compositionally biased region" description="Basic and acidic residues" evidence="9">
    <location>
        <begin position="1370"/>
        <end position="1393"/>
    </location>
</feature>
<evidence type="ECO:0000256" key="5">
    <source>
        <dbReference type="ARBA" id="ARBA00022806"/>
    </source>
</evidence>
<evidence type="ECO:0000256" key="1">
    <source>
        <dbReference type="ARBA" id="ARBA00022723"/>
    </source>
</evidence>
<keyword evidence="5" id="KW-0347">Helicase</keyword>
<evidence type="ECO:0000256" key="8">
    <source>
        <dbReference type="PROSITE-ProRule" id="PRU00322"/>
    </source>
</evidence>
<dbReference type="GO" id="GO:0004520">
    <property type="term" value="F:DNA endonuclease activity"/>
    <property type="evidence" value="ECO:0007669"/>
    <property type="project" value="TreeGrafter"/>
</dbReference>
<dbReference type="FunCoup" id="A0A6P8IJK4">
    <property type="interactions" value="943"/>
</dbReference>
<dbReference type="PROSITE" id="PS51194">
    <property type="entry name" value="HELICASE_CTER"/>
    <property type="match status" value="1"/>
</dbReference>
<dbReference type="SMART" id="SM00490">
    <property type="entry name" value="HELICc"/>
    <property type="match status" value="1"/>
</dbReference>
<dbReference type="InterPro" id="IPR027417">
    <property type="entry name" value="P-loop_NTPase"/>
</dbReference>
<dbReference type="InParanoid" id="A0A6P8IJK4"/>
<feature type="compositionally biased region" description="Basic residues" evidence="9">
    <location>
        <begin position="1078"/>
        <end position="1090"/>
    </location>
</feature>
<keyword evidence="4" id="KW-0378">Hydrolase</keyword>
<feature type="compositionally biased region" description="Polar residues" evidence="9">
    <location>
        <begin position="1706"/>
        <end position="1724"/>
    </location>
</feature>
<dbReference type="InterPro" id="IPR036443">
    <property type="entry name" value="Znf_RanBP2_sf"/>
</dbReference>
<feature type="compositionally biased region" description="Basic residues" evidence="9">
    <location>
        <begin position="815"/>
        <end position="826"/>
    </location>
</feature>
<feature type="compositionally biased region" description="Basic and acidic residues" evidence="9">
    <location>
        <begin position="695"/>
        <end position="710"/>
    </location>
</feature>
<dbReference type="Gene3D" id="1.10.30.50">
    <property type="match status" value="1"/>
</dbReference>
<evidence type="ECO:0000256" key="2">
    <source>
        <dbReference type="ARBA" id="ARBA00022741"/>
    </source>
</evidence>
<feature type="region of interest" description="Disordered" evidence="9">
    <location>
        <begin position="1026"/>
        <end position="1091"/>
    </location>
</feature>
<dbReference type="SUPFAM" id="SSF90209">
    <property type="entry name" value="Ran binding protein zinc finger-like"/>
    <property type="match status" value="2"/>
</dbReference>
<dbReference type="PROSITE" id="PS01358">
    <property type="entry name" value="ZF_RANBP2_1"/>
    <property type="match status" value="2"/>
</dbReference>
<dbReference type="RefSeq" id="XP_031566922.1">
    <property type="nucleotide sequence ID" value="XM_031711062.1"/>
</dbReference>